<sequence>MIPCELADQSMKSNTIMNDTIQKLCMTKSNARSRCWQIMRCMRHRFHTSRQHSHRSTTTTTTKTVSIVLNCLGSKHNRLHSRCTHFINGSADGRFR</sequence>
<comment type="caution">
    <text evidence="1">The sequence shown here is derived from an EMBL/GenBank/DDBJ whole genome shotgun (WGS) entry which is preliminary data.</text>
</comment>
<evidence type="ECO:0000313" key="2">
    <source>
        <dbReference type="Proteomes" id="UP001530293"/>
    </source>
</evidence>
<dbReference type="AlphaFoldDB" id="A0ABD3MUL1"/>
<name>A0ABD3MUL1_9STRA</name>
<evidence type="ECO:0000313" key="1">
    <source>
        <dbReference type="EMBL" id="KAL3767559.1"/>
    </source>
</evidence>
<gene>
    <name evidence="1" type="ORF">ACHAWU_000222</name>
</gene>
<accession>A0ABD3MUL1</accession>
<keyword evidence="2" id="KW-1185">Reference proteome</keyword>
<proteinExistence type="predicted"/>
<protein>
    <submittedName>
        <fullName evidence="1">Uncharacterized protein</fullName>
    </submittedName>
</protein>
<dbReference type="EMBL" id="JALLBG020000075">
    <property type="protein sequence ID" value="KAL3767559.1"/>
    <property type="molecule type" value="Genomic_DNA"/>
</dbReference>
<dbReference type="Proteomes" id="UP001530293">
    <property type="component" value="Unassembled WGS sequence"/>
</dbReference>
<organism evidence="1 2">
    <name type="scientific">Discostella pseudostelligera</name>
    <dbReference type="NCBI Taxonomy" id="259834"/>
    <lineage>
        <taxon>Eukaryota</taxon>
        <taxon>Sar</taxon>
        <taxon>Stramenopiles</taxon>
        <taxon>Ochrophyta</taxon>
        <taxon>Bacillariophyta</taxon>
        <taxon>Coscinodiscophyceae</taxon>
        <taxon>Thalassiosirophycidae</taxon>
        <taxon>Stephanodiscales</taxon>
        <taxon>Stephanodiscaceae</taxon>
        <taxon>Discostella</taxon>
    </lineage>
</organism>
<reference evidence="1 2" key="1">
    <citation type="submission" date="2024-10" db="EMBL/GenBank/DDBJ databases">
        <title>Updated reference genomes for cyclostephanoid diatoms.</title>
        <authorList>
            <person name="Roberts W.R."/>
            <person name="Alverson A.J."/>
        </authorList>
    </citation>
    <scope>NUCLEOTIDE SEQUENCE [LARGE SCALE GENOMIC DNA]</scope>
    <source>
        <strain evidence="1 2">AJA232-27</strain>
    </source>
</reference>